<dbReference type="Pfam" id="PF02720">
    <property type="entry name" value="DUF222"/>
    <property type="match status" value="1"/>
</dbReference>
<keyword evidence="3" id="KW-0540">Nuclease</keyword>
<dbReference type="KEGG" id="nak:EH165_05810"/>
<protein>
    <submittedName>
        <fullName evidence="3">HNH endonuclease</fullName>
    </submittedName>
</protein>
<feature type="domain" description="DUF222" evidence="2">
    <location>
        <begin position="103"/>
        <end position="298"/>
    </location>
</feature>
<reference evidence="3 4" key="2">
    <citation type="submission" date="2018-12" db="EMBL/GenBank/DDBJ databases">
        <title>Nakamurella antarcticus sp. nov., isolated from Antarctica South Shetland Islands soil.</title>
        <authorList>
            <person name="Peng F."/>
        </authorList>
    </citation>
    <scope>NUCLEOTIDE SEQUENCE [LARGE SCALE GENOMIC DNA]</scope>
    <source>
        <strain evidence="3 4">S14-144</strain>
    </source>
</reference>
<keyword evidence="4" id="KW-1185">Reference proteome</keyword>
<keyword evidence="3" id="KW-0378">Hydrolase</keyword>
<keyword evidence="3" id="KW-0255">Endonuclease</keyword>
<evidence type="ECO:0000259" key="2">
    <source>
        <dbReference type="Pfam" id="PF02720"/>
    </source>
</evidence>
<accession>A0A3G8ZKF2</accession>
<dbReference type="CDD" id="cd00085">
    <property type="entry name" value="HNHc"/>
    <property type="match status" value="1"/>
</dbReference>
<dbReference type="InterPro" id="IPR003615">
    <property type="entry name" value="HNH_nuc"/>
</dbReference>
<name>A0A3G8ZKF2_9ACTN</name>
<dbReference type="OrthoDB" id="3576300at2"/>
<proteinExistence type="predicted"/>
<dbReference type="EMBL" id="CP034170">
    <property type="protein sequence ID" value="AZI57733.1"/>
    <property type="molecule type" value="Genomic_DNA"/>
</dbReference>
<evidence type="ECO:0000256" key="1">
    <source>
        <dbReference type="SAM" id="MobiDB-lite"/>
    </source>
</evidence>
<dbReference type="AlphaFoldDB" id="A0A3G8ZKF2"/>
<feature type="region of interest" description="Disordered" evidence="1">
    <location>
        <begin position="303"/>
        <end position="430"/>
    </location>
</feature>
<organism evidence="3 4">
    <name type="scientific">Nakamurella antarctica</name>
    <dbReference type="NCBI Taxonomy" id="1902245"/>
    <lineage>
        <taxon>Bacteria</taxon>
        <taxon>Bacillati</taxon>
        <taxon>Actinomycetota</taxon>
        <taxon>Actinomycetes</taxon>
        <taxon>Nakamurellales</taxon>
        <taxon>Nakamurellaceae</taxon>
        <taxon>Nakamurella</taxon>
    </lineage>
</organism>
<evidence type="ECO:0000313" key="3">
    <source>
        <dbReference type="EMBL" id="AZI57733.1"/>
    </source>
</evidence>
<gene>
    <name evidence="3" type="ORF">EH165_05810</name>
</gene>
<reference evidence="3 4" key="1">
    <citation type="submission" date="2018-11" db="EMBL/GenBank/DDBJ databases">
        <authorList>
            <person name="Da X."/>
        </authorList>
    </citation>
    <scope>NUCLEOTIDE SEQUENCE [LARGE SCALE GENOMIC DNA]</scope>
    <source>
        <strain evidence="3 4">S14-144</strain>
    </source>
</reference>
<feature type="compositionally biased region" description="Pro residues" evidence="1">
    <location>
        <begin position="392"/>
        <end position="417"/>
    </location>
</feature>
<sequence>MHSGNPAPGDLNAAPGPELAATLHTLNLPNATPTELIDAAVALNRLASWTQALQHKVLHEAAKPDRVTTRDEAIDMLAAHTAFNLEKLERNHPELLRTKIEEQCRRLTAIQLAPALTIASITAQIKVDAAHTIVTQLPATLTALTTGKIDSYRAALIAEGTATLSPTHKRTAENHLLATGTQLPPAKLRHLIDRIVINLDPHTAETLYEQASHNRTIGITPDKYGLAKFWALLPAQDAATAYHLINTLADHNYSHERTHTTTTSNVSDGADTPATPLRGIGEHRADAFSDLINHIADTGTINLLPFTTQTPPTPKPKTTTPTGETDSTTTDLQATGQQARTERETPRKKPTESGPAPNPTPAANLEPKPRPVSQTGTESNQRKKTRSTAPATPAPTPPAPTPATPIPAPSAPDPTPNPGTATPIWRPLRPPPSLQITLNLDTLAALANNPGHLDNYGYLPAGMSRAIAASAATITVLALNNCGTLLDLGRTVRYPTTTVDKFIKTRDHTCRYPGCNRKATKNDIDHQKPWTPTNDNGGPTCPCNLASLCRTHHLTKHRTTHTVQHQHDHTLNWTTPTGHTHTSHPHDWNTTLPNTLPLHAKSANAATDERGAEAEATIVGTKPVSEEQSTQHQLAKCEYDLPPF</sequence>
<dbReference type="RefSeq" id="WP_124798426.1">
    <property type="nucleotide sequence ID" value="NZ_CP034170.1"/>
</dbReference>
<dbReference type="GO" id="GO:0004519">
    <property type="term" value="F:endonuclease activity"/>
    <property type="evidence" value="ECO:0007669"/>
    <property type="project" value="UniProtKB-KW"/>
</dbReference>
<dbReference type="Proteomes" id="UP000268084">
    <property type="component" value="Chromosome"/>
</dbReference>
<feature type="compositionally biased region" description="Low complexity" evidence="1">
    <location>
        <begin position="305"/>
        <end position="330"/>
    </location>
</feature>
<dbReference type="InterPro" id="IPR003870">
    <property type="entry name" value="DUF222"/>
</dbReference>
<feature type="compositionally biased region" description="Basic and acidic residues" evidence="1">
    <location>
        <begin position="340"/>
        <end position="351"/>
    </location>
</feature>
<evidence type="ECO:0000313" key="4">
    <source>
        <dbReference type="Proteomes" id="UP000268084"/>
    </source>
</evidence>